<sequence>MAMSIRILLSISAWYNYEIWQIYVKIIFLNGFIEEEIYMDQPEGFHFRWRITEDLSSPKVICGLKQASRSWNTHFDEVIWGYDFIKNEYDHCVYKKISGSTAAYLMHYVDDILLIGNDVKMLGDIKAWLSTQFFMKDMGEASYILEIKIYRDRSRRMLGLT</sequence>
<reference evidence="2" key="1">
    <citation type="submission" date="2020-06" db="EMBL/GenBank/DDBJ databases">
        <authorList>
            <person name="Li T."/>
            <person name="Hu X."/>
            <person name="Zhang T."/>
            <person name="Song X."/>
            <person name="Zhang H."/>
            <person name="Dai N."/>
            <person name="Sheng W."/>
            <person name="Hou X."/>
            <person name="Wei L."/>
        </authorList>
    </citation>
    <scope>NUCLEOTIDE SEQUENCE</scope>
    <source>
        <strain evidence="2">G02</strain>
        <tissue evidence="2">Leaf</tissue>
    </source>
</reference>
<dbReference type="AlphaFoldDB" id="A0AAW2UPU4"/>
<organism evidence="2">
    <name type="scientific">Sesamum radiatum</name>
    <name type="common">Black benniseed</name>
    <dbReference type="NCBI Taxonomy" id="300843"/>
    <lineage>
        <taxon>Eukaryota</taxon>
        <taxon>Viridiplantae</taxon>
        <taxon>Streptophyta</taxon>
        <taxon>Embryophyta</taxon>
        <taxon>Tracheophyta</taxon>
        <taxon>Spermatophyta</taxon>
        <taxon>Magnoliopsida</taxon>
        <taxon>eudicotyledons</taxon>
        <taxon>Gunneridae</taxon>
        <taxon>Pentapetalae</taxon>
        <taxon>asterids</taxon>
        <taxon>lamiids</taxon>
        <taxon>Lamiales</taxon>
        <taxon>Pedaliaceae</taxon>
        <taxon>Sesamum</taxon>
    </lineage>
</organism>
<reference evidence="2" key="2">
    <citation type="journal article" date="2024" name="Plant">
        <title>Genomic evolution and insights into agronomic trait innovations of Sesamum species.</title>
        <authorList>
            <person name="Miao H."/>
            <person name="Wang L."/>
            <person name="Qu L."/>
            <person name="Liu H."/>
            <person name="Sun Y."/>
            <person name="Le M."/>
            <person name="Wang Q."/>
            <person name="Wei S."/>
            <person name="Zheng Y."/>
            <person name="Lin W."/>
            <person name="Duan Y."/>
            <person name="Cao H."/>
            <person name="Xiong S."/>
            <person name="Wang X."/>
            <person name="Wei L."/>
            <person name="Li C."/>
            <person name="Ma Q."/>
            <person name="Ju M."/>
            <person name="Zhao R."/>
            <person name="Li G."/>
            <person name="Mu C."/>
            <person name="Tian Q."/>
            <person name="Mei H."/>
            <person name="Zhang T."/>
            <person name="Gao T."/>
            <person name="Zhang H."/>
        </authorList>
    </citation>
    <scope>NUCLEOTIDE SEQUENCE</scope>
    <source>
        <strain evidence="2">G02</strain>
    </source>
</reference>
<protein>
    <submittedName>
        <fullName evidence="2">Retrovirus-related Pol polyprotein from transposon RE1</fullName>
    </submittedName>
</protein>
<comment type="caution">
    <text evidence="2">The sequence shown here is derived from an EMBL/GenBank/DDBJ whole genome shotgun (WGS) entry which is preliminary data.</text>
</comment>
<feature type="domain" description="Reverse transcriptase Ty1/copia-type" evidence="1">
    <location>
        <begin position="4"/>
        <end position="152"/>
    </location>
</feature>
<gene>
    <name evidence="2" type="ORF">Sradi_1306300</name>
</gene>
<evidence type="ECO:0000259" key="1">
    <source>
        <dbReference type="Pfam" id="PF07727"/>
    </source>
</evidence>
<dbReference type="Pfam" id="PF07727">
    <property type="entry name" value="RVT_2"/>
    <property type="match status" value="1"/>
</dbReference>
<name>A0AAW2UPU4_SESRA</name>
<dbReference type="EMBL" id="JACGWJ010000005">
    <property type="protein sequence ID" value="KAL0418928.1"/>
    <property type="molecule type" value="Genomic_DNA"/>
</dbReference>
<accession>A0AAW2UPU4</accession>
<dbReference type="InterPro" id="IPR013103">
    <property type="entry name" value="RVT_2"/>
</dbReference>
<evidence type="ECO:0000313" key="2">
    <source>
        <dbReference type="EMBL" id="KAL0418928.1"/>
    </source>
</evidence>
<proteinExistence type="predicted"/>